<dbReference type="AlphaFoldDB" id="A0A4Z2IE07"/>
<reference evidence="1 2" key="1">
    <citation type="submission" date="2019-03" db="EMBL/GenBank/DDBJ databases">
        <title>First draft genome of Liparis tanakae, snailfish: a comprehensive survey of snailfish specific genes.</title>
        <authorList>
            <person name="Kim W."/>
            <person name="Song I."/>
            <person name="Jeong J.-H."/>
            <person name="Kim D."/>
            <person name="Kim S."/>
            <person name="Ryu S."/>
            <person name="Song J.Y."/>
            <person name="Lee S.K."/>
        </authorList>
    </citation>
    <scope>NUCLEOTIDE SEQUENCE [LARGE SCALE GENOMIC DNA]</scope>
    <source>
        <tissue evidence="1">Muscle</tissue>
    </source>
</reference>
<evidence type="ECO:0000313" key="2">
    <source>
        <dbReference type="Proteomes" id="UP000314294"/>
    </source>
</evidence>
<accession>A0A4Z2IE07</accession>
<name>A0A4Z2IE07_9TELE</name>
<gene>
    <name evidence="1" type="ORF">EYF80_013398</name>
</gene>
<organism evidence="1 2">
    <name type="scientific">Liparis tanakae</name>
    <name type="common">Tanaka's snailfish</name>
    <dbReference type="NCBI Taxonomy" id="230148"/>
    <lineage>
        <taxon>Eukaryota</taxon>
        <taxon>Metazoa</taxon>
        <taxon>Chordata</taxon>
        <taxon>Craniata</taxon>
        <taxon>Vertebrata</taxon>
        <taxon>Euteleostomi</taxon>
        <taxon>Actinopterygii</taxon>
        <taxon>Neopterygii</taxon>
        <taxon>Teleostei</taxon>
        <taxon>Neoteleostei</taxon>
        <taxon>Acanthomorphata</taxon>
        <taxon>Eupercaria</taxon>
        <taxon>Perciformes</taxon>
        <taxon>Cottioidei</taxon>
        <taxon>Cottales</taxon>
        <taxon>Liparidae</taxon>
        <taxon>Liparis</taxon>
    </lineage>
</organism>
<protein>
    <submittedName>
        <fullName evidence="1">Uncharacterized protein</fullName>
    </submittedName>
</protein>
<evidence type="ECO:0000313" key="1">
    <source>
        <dbReference type="EMBL" id="TNN76319.1"/>
    </source>
</evidence>
<comment type="caution">
    <text evidence="1">The sequence shown here is derived from an EMBL/GenBank/DDBJ whole genome shotgun (WGS) entry which is preliminary data.</text>
</comment>
<keyword evidence="2" id="KW-1185">Reference proteome</keyword>
<dbReference type="EMBL" id="SRLO01000094">
    <property type="protein sequence ID" value="TNN76319.1"/>
    <property type="molecule type" value="Genomic_DNA"/>
</dbReference>
<sequence>MHFTQCDGGKESNAETLKPCAAADGAFVNHAFSLAWNPQPRRQRQGARLVVQTQEVESLTSPVPLGGGSPRIYRPVRGSAHYNSPSQPFYVSLLPPSQTTPPFLFVRSAEEGRGEQAFPSWAIRADLHVLKVRRYDSDWIPYTQYYALNPNTP</sequence>
<dbReference type="Proteomes" id="UP000314294">
    <property type="component" value="Unassembled WGS sequence"/>
</dbReference>
<proteinExistence type="predicted"/>